<gene>
    <name evidence="1" type="ORF">HHK36_001952</name>
</gene>
<dbReference type="EMBL" id="JABCRI010000001">
    <property type="protein sequence ID" value="KAF8413955.1"/>
    <property type="molecule type" value="Genomic_DNA"/>
</dbReference>
<evidence type="ECO:0000313" key="1">
    <source>
        <dbReference type="EMBL" id="KAF8413955.1"/>
    </source>
</evidence>
<proteinExistence type="predicted"/>
<dbReference type="Proteomes" id="UP000655225">
    <property type="component" value="Unassembled WGS sequence"/>
</dbReference>
<dbReference type="AlphaFoldDB" id="A0A834ZY70"/>
<dbReference type="OrthoDB" id="1433466at2759"/>
<reference evidence="1 2" key="1">
    <citation type="submission" date="2020-04" db="EMBL/GenBank/DDBJ databases">
        <title>Plant Genome Project.</title>
        <authorList>
            <person name="Zhang R.-G."/>
        </authorList>
    </citation>
    <scope>NUCLEOTIDE SEQUENCE [LARGE SCALE GENOMIC DNA]</scope>
    <source>
        <strain evidence="1">YNK0</strain>
        <tissue evidence="1">Leaf</tissue>
    </source>
</reference>
<accession>A0A834ZY70</accession>
<protein>
    <submittedName>
        <fullName evidence="1">Uncharacterized protein</fullName>
    </submittedName>
</protein>
<comment type="caution">
    <text evidence="1">The sequence shown here is derived from an EMBL/GenBank/DDBJ whole genome shotgun (WGS) entry which is preliminary data.</text>
</comment>
<dbReference type="InterPro" id="IPR007877">
    <property type="entry name" value="DUF707"/>
</dbReference>
<dbReference type="OMA" id="IEMRIFR"/>
<name>A0A834ZY70_TETSI</name>
<dbReference type="PANTHER" id="PTHR31210">
    <property type="entry name" value="OS06G0731900 PROTEIN"/>
    <property type="match status" value="1"/>
</dbReference>
<evidence type="ECO:0000313" key="2">
    <source>
        <dbReference type="Proteomes" id="UP000655225"/>
    </source>
</evidence>
<dbReference type="PANTHER" id="PTHR31210:SF47">
    <property type="entry name" value="OS07G0564800 PROTEIN"/>
    <property type="match status" value="1"/>
</dbReference>
<sequence>MHLQGDRTKKVGIIDSEFIVHQGIQTLGGSSARKRHGVAAVDVRSEIRRQSTSELQIFRTRWDQAVREDKDWVDPYKRNQRHQKLLSII</sequence>
<dbReference type="Pfam" id="PF05212">
    <property type="entry name" value="DUF707"/>
    <property type="match status" value="1"/>
</dbReference>
<organism evidence="1 2">
    <name type="scientific">Tetracentron sinense</name>
    <name type="common">Spur-leaf</name>
    <dbReference type="NCBI Taxonomy" id="13715"/>
    <lineage>
        <taxon>Eukaryota</taxon>
        <taxon>Viridiplantae</taxon>
        <taxon>Streptophyta</taxon>
        <taxon>Embryophyta</taxon>
        <taxon>Tracheophyta</taxon>
        <taxon>Spermatophyta</taxon>
        <taxon>Magnoliopsida</taxon>
        <taxon>Trochodendrales</taxon>
        <taxon>Trochodendraceae</taxon>
        <taxon>Tetracentron</taxon>
    </lineage>
</organism>
<keyword evidence="2" id="KW-1185">Reference proteome</keyword>